<organism evidence="1 2">
    <name type="scientific">Laccaria amethystina LaAM-08-1</name>
    <dbReference type="NCBI Taxonomy" id="1095629"/>
    <lineage>
        <taxon>Eukaryota</taxon>
        <taxon>Fungi</taxon>
        <taxon>Dikarya</taxon>
        <taxon>Basidiomycota</taxon>
        <taxon>Agaricomycotina</taxon>
        <taxon>Agaricomycetes</taxon>
        <taxon>Agaricomycetidae</taxon>
        <taxon>Agaricales</taxon>
        <taxon>Agaricineae</taxon>
        <taxon>Hydnangiaceae</taxon>
        <taxon>Laccaria</taxon>
    </lineage>
</organism>
<reference evidence="2" key="2">
    <citation type="submission" date="2015-01" db="EMBL/GenBank/DDBJ databases">
        <title>Evolutionary Origins and Diversification of the Mycorrhizal Mutualists.</title>
        <authorList>
            <consortium name="DOE Joint Genome Institute"/>
            <consortium name="Mycorrhizal Genomics Consortium"/>
            <person name="Kohler A."/>
            <person name="Kuo A."/>
            <person name="Nagy L.G."/>
            <person name="Floudas D."/>
            <person name="Copeland A."/>
            <person name="Barry K.W."/>
            <person name="Cichocki N."/>
            <person name="Veneault-Fourrey C."/>
            <person name="LaButti K."/>
            <person name="Lindquist E.A."/>
            <person name="Lipzen A."/>
            <person name="Lundell T."/>
            <person name="Morin E."/>
            <person name="Murat C."/>
            <person name="Riley R."/>
            <person name="Ohm R."/>
            <person name="Sun H."/>
            <person name="Tunlid A."/>
            <person name="Henrissat B."/>
            <person name="Grigoriev I.V."/>
            <person name="Hibbett D.S."/>
            <person name="Martin F."/>
        </authorList>
    </citation>
    <scope>NUCLEOTIDE SEQUENCE [LARGE SCALE GENOMIC DNA]</scope>
    <source>
        <strain evidence="2">LaAM-08-1</strain>
    </source>
</reference>
<keyword evidence="2" id="KW-1185">Reference proteome</keyword>
<dbReference type="AlphaFoldDB" id="A0A0C9X0W3"/>
<evidence type="ECO:0000313" key="2">
    <source>
        <dbReference type="Proteomes" id="UP000054477"/>
    </source>
</evidence>
<accession>A0A0C9X0W3</accession>
<name>A0A0C9X0W3_9AGAR</name>
<dbReference type="OrthoDB" id="2686745at2759"/>
<gene>
    <name evidence="1" type="ORF">K443DRAFT_15430</name>
</gene>
<dbReference type="STRING" id="1095629.A0A0C9X0W3"/>
<sequence length="154" mass="17878">MEHTKSFSPLTLRTIFADEPLRTVHQLSMRRTWPTWPFESEAIPLISQVHSKALIPKPSGELGRPGRNGYSLSAALGWEMFVYKKVQTRAREEVNSILKKGAPFNAQDRERVKSVCDKLREEFPILNRYEGDWAALDFVRSCLRNAPCYRERRL</sequence>
<dbReference type="EMBL" id="KN839252">
    <property type="protein sequence ID" value="KIJ90197.1"/>
    <property type="molecule type" value="Genomic_DNA"/>
</dbReference>
<protein>
    <submittedName>
        <fullName evidence="1">Uncharacterized protein</fullName>
    </submittedName>
</protein>
<evidence type="ECO:0000313" key="1">
    <source>
        <dbReference type="EMBL" id="KIJ90197.1"/>
    </source>
</evidence>
<dbReference type="Proteomes" id="UP000054477">
    <property type="component" value="Unassembled WGS sequence"/>
</dbReference>
<reference evidence="1 2" key="1">
    <citation type="submission" date="2014-04" db="EMBL/GenBank/DDBJ databases">
        <authorList>
            <consortium name="DOE Joint Genome Institute"/>
            <person name="Kuo A."/>
            <person name="Kohler A."/>
            <person name="Nagy L.G."/>
            <person name="Floudas D."/>
            <person name="Copeland A."/>
            <person name="Barry K.W."/>
            <person name="Cichocki N."/>
            <person name="Veneault-Fourrey C."/>
            <person name="LaButti K."/>
            <person name="Lindquist E.A."/>
            <person name="Lipzen A."/>
            <person name="Lundell T."/>
            <person name="Morin E."/>
            <person name="Murat C."/>
            <person name="Sun H."/>
            <person name="Tunlid A."/>
            <person name="Henrissat B."/>
            <person name="Grigoriev I.V."/>
            <person name="Hibbett D.S."/>
            <person name="Martin F."/>
            <person name="Nordberg H.P."/>
            <person name="Cantor M.N."/>
            <person name="Hua S.X."/>
        </authorList>
    </citation>
    <scope>NUCLEOTIDE SEQUENCE [LARGE SCALE GENOMIC DNA]</scope>
    <source>
        <strain evidence="1 2">LaAM-08-1</strain>
    </source>
</reference>
<dbReference type="HOGENOM" id="CLU_065614_2_2_1"/>
<proteinExistence type="predicted"/>